<dbReference type="PANTHER" id="PTHR33112:SF12">
    <property type="entry name" value="HETEROKARYON INCOMPATIBILITY DOMAIN-CONTAINING PROTEIN"/>
    <property type="match status" value="1"/>
</dbReference>
<evidence type="ECO:0000259" key="2">
    <source>
        <dbReference type="Pfam" id="PF06985"/>
    </source>
</evidence>
<evidence type="ECO:0000313" key="4">
    <source>
        <dbReference type="Proteomes" id="UP000076584"/>
    </source>
</evidence>
<reference evidence="3 4" key="1">
    <citation type="submission" date="2015-06" db="EMBL/GenBank/DDBJ databases">
        <title>Survival trade-offs in plant roots during colonization by closely related pathogenic and mutualistic fungi.</title>
        <authorList>
            <person name="Hacquard S."/>
            <person name="Kracher B."/>
            <person name="Hiruma K."/>
            <person name="Weinman A."/>
            <person name="Muench P."/>
            <person name="Garrido Oter R."/>
            <person name="Ver Loren van Themaat E."/>
            <person name="Dallerey J.-F."/>
            <person name="Damm U."/>
            <person name="Henrissat B."/>
            <person name="Lespinet O."/>
            <person name="Thon M."/>
            <person name="Kemen E."/>
            <person name="McHardy A.C."/>
            <person name="Schulze-Lefert P."/>
            <person name="O'Connell R.J."/>
        </authorList>
    </citation>
    <scope>NUCLEOTIDE SEQUENCE [LARGE SCALE GENOMIC DNA]</scope>
    <source>
        <strain evidence="3 4">MAFF 238704</strain>
    </source>
</reference>
<proteinExistence type="predicted"/>
<keyword evidence="4" id="KW-1185">Reference proteome</keyword>
<feature type="domain" description="Heterokaryon incompatibility" evidence="2">
    <location>
        <begin position="236"/>
        <end position="389"/>
    </location>
</feature>
<protein>
    <recommendedName>
        <fullName evidence="2">Heterokaryon incompatibility domain-containing protein</fullName>
    </recommendedName>
</protein>
<name>A0A166L418_COLIC</name>
<feature type="region of interest" description="Disordered" evidence="1">
    <location>
        <begin position="345"/>
        <end position="365"/>
    </location>
</feature>
<dbReference type="InterPro" id="IPR010730">
    <property type="entry name" value="HET"/>
</dbReference>
<dbReference type="Pfam" id="PF06985">
    <property type="entry name" value="HET"/>
    <property type="match status" value="1"/>
</dbReference>
<comment type="caution">
    <text evidence="3">The sequence shown here is derived from an EMBL/GenBank/DDBJ whole genome shotgun (WGS) entry which is preliminary data.</text>
</comment>
<dbReference type="EMBL" id="LFIW01002896">
    <property type="protein sequence ID" value="KZL63076.1"/>
    <property type="molecule type" value="Genomic_DNA"/>
</dbReference>
<evidence type="ECO:0000256" key="1">
    <source>
        <dbReference type="SAM" id="MobiDB-lite"/>
    </source>
</evidence>
<accession>A0A166L418</accession>
<organism evidence="3 4">
    <name type="scientific">Colletotrichum incanum</name>
    <name type="common">Soybean anthracnose fungus</name>
    <dbReference type="NCBI Taxonomy" id="1573173"/>
    <lineage>
        <taxon>Eukaryota</taxon>
        <taxon>Fungi</taxon>
        <taxon>Dikarya</taxon>
        <taxon>Ascomycota</taxon>
        <taxon>Pezizomycotina</taxon>
        <taxon>Sordariomycetes</taxon>
        <taxon>Hypocreomycetidae</taxon>
        <taxon>Glomerellales</taxon>
        <taxon>Glomerellaceae</taxon>
        <taxon>Colletotrichum</taxon>
        <taxon>Colletotrichum spaethianum species complex</taxon>
    </lineage>
</organism>
<dbReference type="PANTHER" id="PTHR33112">
    <property type="entry name" value="DOMAIN PROTEIN, PUTATIVE-RELATED"/>
    <property type="match status" value="1"/>
</dbReference>
<gene>
    <name evidence="3" type="ORF">CI238_05880</name>
</gene>
<dbReference type="Proteomes" id="UP000076584">
    <property type="component" value="Unassembled WGS sequence"/>
</dbReference>
<dbReference type="STRING" id="1573173.A0A166L418"/>
<sequence length="809" mass="91902">MCNSTIMATNAGRRNPHLCGTCQGWHDQRNTEGIENPLSYSISYDHVTENGGYCLICRFVMAAIHTWENGNRQSLEKSNLRVDVLGPFYFDNRWPTQELLRQRYQISDAYQDILSRVWVQLDVKRIEDEVSEGEVTSHKPFRLGSRSKPSLFTLTPQLMMHHSKIDENAWGLSHISEGEIPFFSLQTLRGWINYCQDEHGERCIGTYHRPSDMPQGFRVIDTYSMSIVEPDKTVSFVALSYMWAGGGPESTNIQLEMSNKEELETTGSLAAVPLPQIILDTISLCRDLGESYVWIDRLCIIQDDKITKPAQITAMDKIYQSATFTIIAALNNRLGKGLPGYGSQPRVPMSSALRPTRHPEVEGRGIKPSGVVDLVNSSLWNKRGWTFQERVLSKRRLFITEHQVVFDCSVTTAEEELTWNSGHGNDIWPVPGPEEMQLPEDARIEPVQTGSVNSPAVWLPGYVERSPYSSEIGFYVNEALQLEDYCNWAGDYTSRQLSFGSDVVNAFAGVGNVLSKALDTTLLFGLPEKYLAQTLMWSCCSTPGRKGDVPHIPSWSWASSLNSVGYHWLHGLSRSLQNTELLEITSLAEFYFQDRDKGFRKLEVEQRWEEHQISIAEVASLSSLPPTVRKQKRRPGDWRSDLIWRACPHNPWTVMVHLALNKEAQSIAALFPGSIVFNTTVASLGVKHVVVECGQGPKDELVHPAICNENGERVGVLSRTSREWIQAREGSDGNRRLFDFIVICGALETYGRRKWLAFGHEWDKTWRLCVMMVERLPCQPFVARRVEVGEIWTYRWKDCNPRWETVVLC</sequence>
<evidence type="ECO:0000313" key="3">
    <source>
        <dbReference type="EMBL" id="KZL63076.1"/>
    </source>
</evidence>
<dbReference type="AlphaFoldDB" id="A0A166L418"/>